<evidence type="ECO:0000313" key="3">
    <source>
        <dbReference type="Proteomes" id="UP000270094"/>
    </source>
</evidence>
<protein>
    <submittedName>
        <fullName evidence="2">Uncharacterized protein</fullName>
    </submittedName>
</protein>
<accession>A0A3P7L5J8</accession>
<feature type="region of interest" description="Disordered" evidence="1">
    <location>
        <begin position="283"/>
        <end position="309"/>
    </location>
</feature>
<feature type="region of interest" description="Disordered" evidence="1">
    <location>
        <begin position="179"/>
        <end position="212"/>
    </location>
</feature>
<feature type="compositionally biased region" description="Low complexity" evidence="1">
    <location>
        <begin position="487"/>
        <end position="498"/>
    </location>
</feature>
<feature type="compositionally biased region" description="Low complexity" evidence="1">
    <location>
        <begin position="428"/>
        <end position="446"/>
    </location>
</feature>
<dbReference type="OrthoDB" id="5813957at2759"/>
<feature type="region of interest" description="Disordered" evidence="1">
    <location>
        <begin position="475"/>
        <end position="498"/>
    </location>
</feature>
<feature type="compositionally biased region" description="Polar residues" evidence="1">
    <location>
        <begin position="407"/>
        <end position="421"/>
    </location>
</feature>
<feature type="region of interest" description="Disordered" evidence="1">
    <location>
        <begin position="227"/>
        <end position="256"/>
    </location>
</feature>
<reference evidence="2 3" key="1">
    <citation type="submission" date="2018-11" db="EMBL/GenBank/DDBJ databases">
        <authorList>
            <consortium name="Pathogen Informatics"/>
        </authorList>
    </citation>
    <scope>NUCLEOTIDE SEQUENCE [LARGE SCALE GENOMIC DNA]</scope>
</reference>
<feature type="compositionally biased region" description="Polar residues" evidence="1">
    <location>
        <begin position="240"/>
        <end position="252"/>
    </location>
</feature>
<keyword evidence="3" id="KW-1185">Reference proteome</keyword>
<feature type="compositionally biased region" description="Basic and acidic residues" evidence="1">
    <location>
        <begin position="227"/>
        <end position="236"/>
    </location>
</feature>
<feature type="region of interest" description="Disordered" evidence="1">
    <location>
        <begin position="401"/>
        <end position="455"/>
    </location>
</feature>
<evidence type="ECO:0000256" key="1">
    <source>
        <dbReference type="SAM" id="MobiDB-lite"/>
    </source>
</evidence>
<organism evidence="2 3">
    <name type="scientific">Strongylus vulgaris</name>
    <name type="common">Blood worm</name>
    <dbReference type="NCBI Taxonomy" id="40348"/>
    <lineage>
        <taxon>Eukaryota</taxon>
        <taxon>Metazoa</taxon>
        <taxon>Ecdysozoa</taxon>
        <taxon>Nematoda</taxon>
        <taxon>Chromadorea</taxon>
        <taxon>Rhabditida</taxon>
        <taxon>Rhabditina</taxon>
        <taxon>Rhabditomorpha</taxon>
        <taxon>Strongyloidea</taxon>
        <taxon>Strongylidae</taxon>
        <taxon>Strongylus</taxon>
    </lineage>
</organism>
<sequence>MERIESSIPITTFCITVVALSQRLTHSSSYSGSELEHTADIALEMVTYVPAVGYRTRRVHCRRASAATRDMATVSNLCEMSAVDSVSNVATEPPDAKVEEEERYRLKMIALQECYDSVALQSVRLRERIYQVKKQCRRLEVMKRVALNMLHQNTGTYDIPPLEIVDEDPLPSFLESLHKQQYPAVEPPRKKSKRPSRSKADGKLTPEEEERAKQKICSIIDSVYSETARRMGDTSKRPSRNPNVVTPTSSADSSRKVCDLTSNLNHKLTEEVRLKTLHDQLEFKKSPEEHPKVSSIQINGQRDNPLEDDQDKTVCPLGKPDGPIAGYESLLSTDETMTYDTTAQSSKATYHSLSAATFDAGLAYSSGHDRVQELDYGASASSSPVYDASAISTMKYQANIGGRDQDNTGQSLDYMTNSTVSPLAGNHSDSLNSSQISSYSSDETSSPKQLPKRRRKYKYVVESVLDNVPYTFRQAESDDDEVADKNSTTVSTSVRTSN</sequence>
<dbReference type="EMBL" id="UYYB01094581">
    <property type="protein sequence ID" value="VDM74682.1"/>
    <property type="molecule type" value="Genomic_DNA"/>
</dbReference>
<proteinExistence type="predicted"/>
<dbReference type="Proteomes" id="UP000270094">
    <property type="component" value="Unassembled WGS sequence"/>
</dbReference>
<feature type="compositionally biased region" description="Basic and acidic residues" evidence="1">
    <location>
        <begin position="283"/>
        <end position="292"/>
    </location>
</feature>
<name>A0A3P7L5J8_STRVU</name>
<gene>
    <name evidence="2" type="ORF">SVUK_LOCUS9680</name>
</gene>
<feature type="compositionally biased region" description="Basic and acidic residues" evidence="1">
    <location>
        <begin position="198"/>
        <end position="212"/>
    </location>
</feature>
<dbReference type="AlphaFoldDB" id="A0A3P7L5J8"/>
<evidence type="ECO:0000313" key="2">
    <source>
        <dbReference type="EMBL" id="VDM74682.1"/>
    </source>
</evidence>